<proteinExistence type="predicted"/>
<gene>
    <name evidence="1" type="ORF">EVAR_34721_1</name>
</gene>
<reference evidence="1 2" key="1">
    <citation type="journal article" date="2019" name="Commun. Biol.">
        <title>The bagworm genome reveals a unique fibroin gene that provides high tensile strength.</title>
        <authorList>
            <person name="Kono N."/>
            <person name="Nakamura H."/>
            <person name="Ohtoshi R."/>
            <person name="Tomita M."/>
            <person name="Numata K."/>
            <person name="Arakawa K."/>
        </authorList>
    </citation>
    <scope>NUCLEOTIDE SEQUENCE [LARGE SCALE GENOMIC DNA]</scope>
</reference>
<sequence>MTPDIISLPPRWRFSGIYHYDENLLSDVVRSIRLMETVINAEKKKLLSDDINFKCQQNFTTFNAGREEILVHSGGVEYYDAHKGITIAFMISTSKSSIFHYKNKINLDMGWVEKVDEIN</sequence>
<dbReference type="EMBL" id="BGZK01000815">
    <property type="protein sequence ID" value="GBP61484.1"/>
    <property type="molecule type" value="Genomic_DNA"/>
</dbReference>
<name>A0A4C1XGA5_EUMVA</name>
<dbReference type="OrthoDB" id="75807at2759"/>
<evidence type="ECO:0000313" key="1">
    <source>
        <dbReference type="EMBL" id="GBP61484.1"/>
    </source>
</evidence>
<protein>
    <submittedName>
        <fullName evidence="1">Uncharacterized protein</fullName>
    </submittedName>
</protein>
<evidence type="ECO:0000313" key="2">
    <source>
        <dbReference type="Proteomes" id="UP000299102"/>
    </source>
</evidence>
<organism evidence="1 2">
    <name type="scientific">Eumeta variegata</name>
    <name type="common">Bagworm moth</name>
    <name type="synonym">Eumeta japonica</name>
    <dbReference type="NCBI Taxonomy" id="151549"/>
    <lineage>
        <taxon>Eukaryota</taxon>
        <taxon>Metazoa</taxon>
        <taxon>Ecdysozoa</taxon>
        <taxon>Arthropoda</taxon>
        <taxon>Hexapoda</taxon>
        <taxon>Insecta</taxon>
        <taxon>Pterygota</taxon>
        <taxon>Neoptera</taxon>
        <taxon>Endopterygota</taxon>
        <taxon>Lepidoptera</taxon>
        <taxon>Glossata</taxon>
        <taxon>Ditrysia</taxon>
        <taxon>Tineoidea</taxon>
        <taxon>Psychidae</taxon>
        <taxon>Oiketicinae</taxon>
        <taxon>Eumeta</taxon>
    </lineage>
</organism>
<keyword evidence="2" id="KW-1185">Reference proteome</keyword>
<dbReference type="AlphaFoldDB" id="A0A4C1XGA5"/>
<dbReference type="Proteomes" id="UP000299102">
    <property type="component" value="Unassembled WGS sequence"/>
</dbReference>
<comment type="caution">
    <text evidence="1">The sequence shown here is derived from an EMBL/GenBank/DDBJ whole genome shotgun (WGS) entry which is preliminary data.</text>
</comment>
<accession>A0A4C1XGA5</accession>